<name>A0ABN3RG99_9ACTN</name>
<keyword evidence="2" id="KW-1133">Transmembrane helix</keyword>
<evidence type="ECO:0000256" key="2">
    <source>
        <dbReference type="SAM" id="Phobius"/>
    </source>
</evidence>
<feature type="compositionally biased region" description="Pro residues" evidence="1">
    <location>
        <begin position="26"/>
        <end position="113"/>
    </location>
</feature>
<dbReference type="Proteomes" id="UP001500151">
    <property type="component" value="Unassembled WGS sequence"/>
</dbReference>
<evidence type="ECO:0000313" key="4">
    <source>
        <dbReference type="Proteomes" id="UP001500151"/>
    </source>
</evidence>
<comment type="caution">
    <text evidence="3">The sequence shown here is derived from an EMBL/GenBank/DDBJ whole genome shotgun (WGS) entry which is preliminary data.</text>
</comment>
<feature type="region of interest" description="Disordered" evidence="1">
    <location>
        <begin position="502"/>
        <end position="523"/>
    </location>
</feature>
<sequence>MSGSEEPSGIGGTGEPSGSGPEPESTSPPAPPSSPPPPAPPPPDVPPASPEPPSSAPETPPSPPEPPSSVPEAPPSPPEPPSSVPEAPPSPPEPPSSPPPQPPLPDSPPPVPPASEWLTYTLPEDEPEDAVPADPWRAAAAGLFNLSGLGLGYVLLQRWPQAALCWIATGWLLVAALPADPDGVPGGAVWAYGLVLVLAAAHGAWLARRTRLTLPWRSTVAAGLGLVLLAVPAGGAVGYEAAREEAYQQMLLDRLAKTDRLVTAASQRDGGFAEAKQDYERALKAYRALGDDHPGTRAAQRIPDRLDRYYDTVAAPYRQKQYCEALEPLRYLWKLPDTMGKQRLGSLADWPEEPLATSLYECGVTNLGADAVTEAKANGGALADLLKTFPDSAQAAKVGPAVSAEIANRSKALKGNDPCPASKELQAISQTMVDLPAGSPGDGLRTDAVDAVESGAYACGVDEFEDDKFGAAAETLNAFADKYEDNKNAKRARQIAIAAEIAEERPEAGRKLPPSRSPGGAKMPLEISNDAPTAVEFLYTGPVTGRITLAACGDCTEYSSESEAQGSACSNSSIAYPTDYLSLPAGNYHTLIKYADADAEDVTNEADGMSIDPGYTYTNCTYVVSESSYPGYPTLPDLLEPIEPIEPLEPRV</sequence>
<feature type="transmembrane region" description="Helical" evidence="2">
    <location>
        <begin position="136"/>
        <end position="156"/>
    </location>
</feature>
<gene>
    <name evidence="3" type="ORF">GCM10010307_61370</name>
</gene>
<keyword evidence="4" id="KW-1185">Reference proteome</keyword>
<feature type="transmembrane region" description="Helical" evidence="2">
    <location>
        <begin position="163"/>
        <end position="181"/>
    </location>
</feature>
<organism evidence="3 4">
    <name type="scientific">Streptomyces vastus</name>
    <dbReference type="NCBI Taxonomy" id="285451"/>
    <lineage>
        <taxon>Bacteria</taxon>
        <taxon>Bacillati</taxon>
        <taxon>Actinomycetota</taxon>
        <taxon>Actinomycetes</taxon>
        <taxon>Kitasatosporales</taxon>
        <taxon>Streptomycetaceae</taxon>
        <taxon>Streptomyces</taxon>
    </lineage>
</organism>
<dbReference type="EMBL" id="BAAASJ010000098">
    <property type="protein sequence ID" value="GAA2651481.1"/>
    <property type="molecule type" value="Genomic_DNA"/>
</dbReference>
<evidence type="ECO:0008006" key="5">
    <source>
        <dbReference type="Google" id="ProtNLM"/>
    </source>
</evidence>
<keyword evidence="2" id="KW-0812">Transmembrane</keyword>
<proteinExistence type="predicted"/>
<feature type="region of interest" description="Disordered" evidence="1">
    <location>
        <begin position="1"/>
        <end position="117"/>
    </location>
</feature>
<evidence type="ECO:0000256" key="1">
    <source>
        <dbReference type="SAM" id="MobiDB-lite"/>
    </source>
</evidence>
<protein>
    <recommendedName>
        <fullName evidence="5">Tetratricopeptide repeat protein</fullName>
    </recommendedName>
</protein>
<dbReference type="PANTHER" id="PTHR24216:SF65">
    <property type="entry name" value="PAXILLIN-LIKE PROTEIN 1"/>
    <property type="match status" value="1"/>
</dbReference>
<reference evidence="3 4" key="1">
    <citation type="journal article" date="2019" name="Int. J. Syst. Evol. Microbiol.">
        <title>The Global Catalogue of Microorganisms (GCM) 10K type strain sequencing project: providing services to taxonomists for standard genome sequencing and annotation.</title>
        <authorList>
            <consortium name="The Broad Institute Genomics Platform"/>
            <consortium name="The Broad Institute Genome Sequencing Center for Infectious Disease"/>
            <person name="Wu L."/>
            <person name="Ma J."/>
        </authorList>
    </citation>
    <scope>NUCLEOTIDE SEQUENCE [LARGE SCALE GENOMIC DNA]</scope>
    <source>
        <strain evidence="3 4">JCM 4524</strain>
    </source>
</reference>
<feature type="transmembrane region" description="Helical" evidence="2">
    <location>
        <begin position="187"/>
        <end position="207"/>
    </location>
</feature>
<feature type="transmembrane region" description="Helical" evidence="2">
    <location>
        <begin position="219"/>
        <end position="239"/>
    </location>
</feature>
<accession>A0ABN3RG99</accession>
<evidence type="ECO:0000313" key="3">
    <source>
        <dbReference type="EMBL" id="GAA2651481.1"/>
    </source>
</evidence>
<keyword evidence="2" id="KW-0472">Membrane</keyword>
<dbReference type="PANTHER" id="PTHR24216">
    <property type="entry name" value="PAXILLIN-RELATED"/>
    <property type="match status" value="1"/>
</dbReference>